<gene>
    <name evidence="5" type="ORF">E5347_05515</name>
</gene>
<proteinExistence type="inferred from homology"/>
<name>A0A4S2DPB7_9CLOT</name>
<protein>
    <submittedName>
        <fullName evidence="5">Beta-N-acetylhexosaminidase</fullName>
    </submittedName>
</protein>
<dbReference type="Pfam" id="PF00728">
    <property type="entry name" value="Glyco_hydro_20"/>
    <property type="match status" value="1"/>
</dbReference>
<dbReference type="GO" id="GO:0005975">
    <property type="term" value="P:carbohydrate metabolic process"/>
    <property type="evidence" value="ECO:0007669"/>
    <property type="project" value="InterPro"/>
</dbReference>
<dbReference type="InterPro" id="IPR015883">
    <property type="entry name" value="Glyco_hydro_20_cat"/>
</dbReference>
<dbReference type="GO" id="GO:0004563">
    <property type="term" value="F:beta-N-acetylhexosaminidase activity"/>
    <property type="evidence" value="ECO:0007669"/>
    <property type="project" value="UniProtKB-ARBA"/>
</dbReference>
<accession>A0A4S2DPB7</accession>
<evidence type="ECO:0000313" key="6">
    <source>
        <dbReference type="Proteomes" id="UP000306888"/>
    </source>
</evidence>
<keyword evidence="2" id="KW-0378">Hydrolase</keyword>
<feature type="domain" description="Glycoside Hydrolase 20C C-terminal" evidence="4">
    <location>
        <begin position="421"/>
        <end position="609"/>
    </location>
</feature>
<dbReference type="Pfam" id="PF18088">
    <property type="entry name" value="Glyco_H_20C_C"/>
    <property type="match status" value="1"/>
</dbReference>
<dbReference type="Gene3D" id="1.20.120.670">
    <property type="entry name" value="N-acetyl-b-d-glucoasminidase"/>
    <property type="match status" value="1"/>
</dbReference>
<organism evidence="5 6">
    <name type="scientific">Clostridium sartagoforme</name>
    <dbReference type="NCBI Taxonomy" id="84031"/>
    <lineage>
        <taxon>Bacteria</taxon>
        <taxon>Bacillati</taxon>
        <taxon>Bacillota</taxon>
        <taxon>Clostridia</taxon>
        <taxon>Eubacteriales</taxon>
        <taxon>Clostridiaceae</taxon>
        <taxon>Clostridium</taxon>
    </lineage>
</organism>
<evidence type="ECO:0000313" key="5">
    <source>
        <dbReference type="EMBL" id="TGY44267.1"/>
    </source>
</evidence>
<comment type="caution">
    <text evidence="5">The sequence shown here is derived from an EMBL/GenBank/DDBJ whole genome shotgun (WGS) entry which is preliminary data.</text>
</comment>
<dbReference type="AlphaFoldDB" id="A0A4S2DPB7"/>
<reference evidence="5 6" key="1">
    <citation type="submission" date="2019-04" db="EMBL/GenBank/DDBJ databases">
        <title>Microbes associate with the intestines of laboratory mice.</title>
        <authorList>
            <person name="Navarre W."/>
            <person name="Wong E."/>
            <person name="Huang K."/>
            <person name="Tropini C."/>
            <person name="Ng K."/>
            <person name="Yu B."/>
        </authorList>
    </citation>
    <scope>NUCLEOTIDE SEQUENCE [LARGE SCALE GENOMIC DNA]</scope>
    <source>
        <strain evidence="5 6">NM50_B9-20</strain>
    </source>
</reference>
<dbReference type="PANTHER" id="PTHR21040">
    <property type="entry name" value="BCDNA.GH04120"/>
    <property type="match status" value="1"/>
</dbReference>
<evidence type="ECO:0000256" key="1">
    <source>
        <dbReference type="ARBA" id="ARBA00006285"/>
    </source>
</evidence>
<dbReference type="InterPro" id="IPR038901">
    <property type="entry name" value="HEXDC-like"/>
</dbReference>
<dbReference type="EMBL" id="SRYR01000001">
    <property type="protein sequence ID" value="TGY44267.1"/>
    <property type="molecule type" value="Genomic_DNA"/>
</dbReference>
<evidence type="ECO:0000259" key="3">
    <source>
        <dbReference type="Pfam" id="PF00728"/>
    </source>
</evidence>
<dbReference type="InterPro" id="IPR041063">
    <property type="entry name" value="Glyco_H_20C_C"/>
</dbReference>
<evidence type="ECO:0000259" key="4">
    <source>
        <dbReference type="Pfam" id="PF18088"/>
    </source>
</evidence>
<dbReference type="PANTHER" id="PTHR21040:SF8">
    <property type="entry name" value="BCDNA.GH04120"/>
    <property type="match status" value="1"/>
</dbReference>
<sequence>MNYNGLSEEIKSVLKDVSKIINIDILYENESIEFDVLENSVNDIEIKYGSENYIKYKNRNNLFRALSLYAQFIKEGKENFELNEKALIQSVGTMIDVSRNAVYKVEEIKKLLVKVALMGHSRFMLYTEDTYEIDGYEYFGYLRGKYTKAELKEIDDYAYSLGIEVIPCIQTLAHLKQTLKYEYAKDFRDTADVLLVGEEKTYKFIEAMISTLRGVFRSNNIHIGMDEAFDLGRGESISKNGYKSHHELMIEHLNIVNEICKKYNFKPMMWDDMFFRAGAPNGNYYDLDTVITEEISSNIPKEVSLVYWDYYNSDEEVYEKLLKIREGFNNNIVFAGGSWRWLGYAPTYSKTFATTNAALKLCKAKNINEVLVTLWGDDGSEAPLNVSLLGLMLFAEHSYYEEVDDDWLNRRCEFLTGLSMEDFFALEKLDLVPTVKYPNLKEANPSKYLTYQDILLGAFDKHIEGLELNSHYNKLAKEYEKISEKTEEYKEMYLTFSKLSSFLELKAEIGINLRKAYLNKDKIELENIQTYILKELIRRLDDFHNSYRKLWYKECKGQGFEVIDIRLGGIKARLDSASYRLEEYLTGNIDFIEELEEEILYFLNNFSEECKLISYIRYKDIVTQNTLTW</sequence>
<dbReference type="SUPFAM" id="SSF51445">
    <property type="entry name" value="(Trans)glycosidases"/>
    <property type="match status" value="1"/>
</dbReference>
<dbReference type="Proteomes" id="UP000306888">
    <property type="component" value="Unassembled WGS sequence"/>
</dbReference>
<dbReference type="Gene3D" id="3.20.20.80">
    <property type="entry name" value="Glycosidases"/>
    <property type="match status" value="1"/>
</dbReference>
<dbReference type="RefSeq" id="WP_136005343.1">
    <property type="nucleotide sequence ID" value="NZ_SRYR01000001.1"/>
</dbReference>
<comment type="similarity">
    <text evidence="1">Belongs to the glycosyl hydrolase 20 family.</text>
</comment>
<dbReference type="CDD" id="cd06565">
    <property type="entry name" value="GH20_GcnA-like"/>
    <property type="match status" value="1"/>
</dbReference>
<feature type="domain" description="Glycoside hydrolase family 20 catalytic" evidence="3">
    <location>
        <begin position="142"/>
        <end position="285"/>
    </location>
</feature>
<evidence type="ECO:0000256" key="2">
    <source>
        <dbReference type="ARBA" id="ARBA00022801"/>
    </source>
</evidence>
<dbReference type="InterPro" id="IPR017853">
    <property type="entry name" value="GH"/>
</dbReference>
<keyword evidence="6" id="KW-1185">Reference proteome</keyword>
<dbReference type="OrthoDB" id="383771at2"/>